<accession>A0A9J6BPQ5</accession>
<evidence type="ECO:0000313" key="3">
    <source>
        <dbReference type="EMBL" id="KAG5671703.1"/>
    </source>
</evidence>
<dbReference type="GO" id="GO:0000445">
    <property type="term" value="C:THO complex part of transcription export complex"/>
    <property type="evidence" value="ECO:0007669"/>
    <property type="project" value="TreeGrafter"/>
</dbReference>
<name>A0A9J6BPQ5_POLVA</name>
<dbReference type="InterPro" id="IPR000488">
    <property type="entry name" value="Death_dom"/>
</dbReference>
<dbReference type="Pfam" id="PF11957">
    <property type="entry name" value="efThoc1"/>
    <property type="match status" value="1"/>
</dbReference>
<dbReference type="OrthoDB" id="10257415at2759"/>
<dbReference type="SMART" id="SM00005">
    <property type="entry name" value="DEATH"/>
    <property type="match status" value="1"/>
</dbReference>
<evidence type="ECO:0000256" key="1">
    <source>
        <dbReference type="SAM" id="MobiDB-lite"/>
    </source>
</evidence>
<dbReference type="SUPFAM" id="SSF47986">
    <property type="entry name" value="DEATH domain"/>
    <property type="match status" value="1"/>
</dbReference>
<sequence length="654" mass="75498">MVEGNSSILQQKVLDILKNADNSEILALIKKQFNNAELALEINDKRSTIEHALREVLIEQCIGEIESVERMIKLSIDLSRQEIISPFSPVSLLVDVFDVSTLDFCERLFKFVESNVNVFKEAHFFTPCKNSLLRMCNDLLRRLSRSQNTVFCGRILMFLAKFFPFSERSGLNIVSEFNIENVTEFEFTSAIDSNSNNEDAFRTSETNVITEDASMKIDQHLYLKFWALQEFFRCPYICYDKEKFKKFSGYTKDVLTAFKSFKLEETATSSTKGIKSANEIITSRDDSEHFFAKFLTNPKLLALQMGDSNFRRTILVQYLILFQYLVSTVKFKSENDKLTTAQQEYVSETEELVYKLLNETPPKSNEFAEAIKHILAREEMWNSWKNEGCREIKRPEGHEKEIPEPKKRKFLGDDILNATKQGKFDLGNSELSRLWNLCPDNLQACKNSDRNFLPSLDTYLDIKDSENKEKTDPTYEWRALRLVSRQSSHFFTLLAPPNEKVEKISDYLKLFNQKIQKDKVEVKAETGTVEIESQPETLIEDNEASENIEDDTPEDENQHKDTAATPEQIIEISKVIGEGWQKLGTKLGIEKDVLEFYKEKNPTSPCELMLTAWFNDDEDANLENLAYTLEGLEFTKAVTLIKKIIDSDETMQVD</sequence>
<keyword evidence="4" id="KW-1185">Reference proteome</keyword>
<protein>
    <recommendedName>
        <fullName evidence="2">Death domain-containing protein</fullName>
    </recommendedName>
</protein>
<dbReference type="CDD" id="cd01670">
    <property type="entry name" value="Death"/>
    <property type="match status" value="1"/>
</dbReference>
<feature type="region of interest" description="Disordered" evidence="1">
    <location>
        <begin position="524"/>
        <end position="566"/>
    </location>
</feature>
<comment type="caution">
    <text evidence="3">The sequence shown here is derived from an EMBL/GenBank/DDBJ whole genome shotgun (WGS) entry which is preliminary data.</text>
</comment>
<gene>
    <name evidence="3" type="ORF">PVAND_001886</name>
</gene>
<dbReference type="PANTHER" id="PTHR13265:SF0">
    <property type="entry name" value="HPR1"/>
    <property type="match status" value="1"/>
</dbReference>
<evidence type="ECO:0000259" key="2">
    <source>
        <dbReference type="PROSITE" id="PS50017"/>
    </source>
</evidence>
<evidence type="ECO:0000313" key="4">
    <source>
        <dbReference type="Proteomes" id="UP001107558"/>
    </source>
</evidence>
<feature type="domain" description="Death" evidence="2">
    <location>
        <begin position="572"/>
        <end position="645"/>
    </location>
</feature>
<dbReference type="EMBL" id="JADBJN010000003">
    <property type="protein sequence ID" value="KAG5671703.1"/>
    <property type="molecule type" value="Genomic_DNA"/>
</dbReference>
<organism evidence="3 4">
    <name type="scientific">Polypedilum vanderplanki</name>
    <name type="common">Sleeping chironomid midge</name>
    <dbReference type="NCBI Taxonomy" id="319348"/>
    <lineage>
        <taxon>Eukaryota</taxon>
        <taxon>Metazoa</taxon>
        <taxon>Ecdysozoa</taxon>
        <taxon>Arthropoda</taxon>
        <taxon>Hexapoda</taxon>
        <taxon>Insecta</taxon>
        <taxon>Pterygota</taxon>
        <taxon>Neoptera</taxon>
        <taxon>Endopterygota</taxon>
        <taxon>Diptera</taxon>
        <taxon>Nematocera</taxon>
        <taxon>Chironomoidea</taxon>
        <taxon>Chironomidae</taxon>
        <taxon>Chironominae</taxon>
        <taxon>Polypedilum</taxon>
        <taxon>Polypedilum</taxon>
    </lineage>
</organism>
<dbReference type="PROSITE" id="PS50017">
    <property type="entry name" value="DEATH_DOMAIN"/>
    <property type="match status" value="1"/>
</dbReference>
<dbReference type="GO" id="GO:0007165">
    <property type="term" value="P:signal transduction"/>
    <property type="evidence" value="ECO:0007669"/>
    <property type="project" value="InterPro"/>
</dbReference>
<feature type="compositionally biased region" description="Acidic residues" evidence="1">
    <location>
        <begin position="538"/>
        <end position="555"/>
    </location>
</feature>
<reference evidence="3" key="1">
    <citation type="submission" date="2021-03" db="EMBL/GenBank/DDBJ databases">
        <title>Chromosome level genome of the anhydrobiotic midge Polypedilum vanderplanki.</title>
        <authorList>
            <person name="Yoshida Y."/>
            <person name="Kikawada T."/>
            <person name="Gusev O."/>
        </authorList>
    </citation>
    <scope>NUCLEOTIDE SEQUENCE</scope>
    <source>
        <strain evidence="3">NIAS01</strain>
        <tissue evidence="3">Whole body or cell culture</tissue>
    </source>
</reference>
<dbReference type="AlphaFoldDB" id="A0A9J6BPQ5"/>
<dbReference type="Pfam" id="PF00531">
    <property type="entry name" value="Death"/>
    <property type="match status" value="1"/>
</dbReference>
<dbReference type="InterPro" id="IPR011029">
    <property type="entry name" value="DEATH-like_dom_sf"/>
</dbReference>
<dbReference type="InterPro" id="IPR021861">
    <property type="entry name" value="THO_THOC1"/>
</dbReference>
<proteinExistence type="predicted"/>
<dbReference type="Gene3D" id="1.10.533.10">
    <property type="entry name" value="Death Domain, Fas"/>
    <property type="match status" value="1"/>
</dbReference>
<dbReference type="Proteomes" id="UP001107558">
    <property type="component" value="Chromosome 3"/>
</dbReference>
<dbReference type="PANTHER" id="PTHR13265">
    <property type="entry name" value="THO COMPLEX SUBUNIT 1"/>
    <property type="match status" value="1"/>
</dbReference>
<dbReference type="GO" id="GO:0006406">
    <property type="term" value="P:mRNA export from nucleus"/>
    <property type="evidence" value="ECO:0007669"/>
    <property type="project" value="TreeGrafter"/>
</dbReference>